<sequence length="71" mass="7895">MPSNAALRVQKHRLALRDAGLRPIQIWVPDTQAPGFFEECRRQSALVAAADRADNELMSFLDDSLADLDEA</sequence>
<dbReference type="OrthoDB" id="3734119at2"/>
<dbReference type="KEGG" id="pdq:CL55_00001370"/>
<dbReference type="PATRIC" id="fig|576611.7.peg.137"/>
<keyword evidence="2" id="KW-1185">Reference proteome</keyword>
<organism evidence="1 2">
    <name type="scientific">Polynucleobacter duraquae</name>
    <dbReference type="NCBI Taxonomy" id="1835254"/>
    <lineage>
        <taxon>Bacteria</taxon>
        <taxon>Pseudomonadati</taxon>
        <taxon>Pseudomonadota</taxon>
        <taxon>Betaproteobacteria</taxon>
        <taxon>Burkholderiales</taxon>
        <taxon>Burkholderiaceae</taxon>
        <taxon>Polynucleobacter</taxon>
    </lineage>
</organism>
<dbReference type="InterPro" id="IPR021558">
    <property type="entry name" value="MazE-like"/>
</dbReference>
<reference evidence="1 2" key="1">
    <citation type="submission" date="2014-03" db="EMBL/GenBank/DDBJ databases">
        <title>Genome of Polynucleobacter strain MWH-MoK4.</title>
        <authorList>
            <person name="Hahn M.W."/>
        </authorList>
    </citation>
    <scope>NUCLEOTIDE SEQUENCE [LARGE SCALE GENOMIC DNA]</scope>
    <source>
        <strain evidence="1 2">MWH-MoK4</strain>
    </source>
</reference>
<gene>
    <name evidence="1" type="ORF">CL55_00001370</name>
</gene>
<name>A0A0E3ZK86_9BURK</name>
<dbReference type="Proteomes" id="UP000061135">
    <property type="component" value="Chromosome"/>
</dbReference>
<dbReference type="STRING" id="1835254.CL55_00001370"/>
<dbReference type="HOGENOM" id="CLU_192109_0_0_4"/>
<protein>
    <recommendedName>
        <fullName evidence="3">Antitoxin MazE</fullName>
    </recommendedName>
</protein>
<proteinExistence type="predicted"/>
<dbReference type="EMBL" id="CP007501">
    <property type="protein sequence ID" value="AKD24470.1"/>
    <property type="molecule type" value="Genomic_DNA"/>
</dbReference>
<evidence type="ECO:0000313" key="1">
    <source>
        <dbReference type="EMBL" id="AKD24470.1"/>
    </source>
</evidence>
<dbReference type="Pfam" id="PF11455">
    <property type="entry name" value="MazE-like"/>
    <property type="match status" value="1"/>
</dbReference>
<dbReference type="RefSeq" id="WP_046329438.1">
    <property type="nucleotide sequence ID" value="NZ_CP007501.1"/>
</dbReference>
<evidence type="ECO:0008006" key="3">
    <source>
        <dbReference type="Google" id="ProtNLM"/>
    </source>
</evidence>
<accession>A0A0E3ZK86</accession>
<evidence type="ECO:0000313" key="2">
    <source>
        <dbReference type="Proteomes" id="UP000061135"/>
    </source>
</evidence>
<dbReference type="AlphaFoldDB" id="A0A0E3ZK86"/>